<feature type="transmembrane region" description="Helical" evidence="1">
    <location>
        <begin position="57"/>
        <end position="79"/>
    </location>
</feature>
<sequence length="142" mass="15748">MNWALMPLRRYTDFKGRSRRKEYWMFLLGITIVGVGLVLLGAILTGGFGRSGERSPLALLGLAPFGLFYLAMLLPSIAVQVRRLHDRNLSGWLLLGVYLLSWVPVLGFLLSVGFLVITCLPGTPGPNRYGPDPKEDLAEAFR</sequence>
<dbReference type="PANTHER" id="PTHR34980">
    <property type="entry name" value="INNER MEMBRANE PROTEIN-RELATED-RELATED"/>
    <property type="match status" value="1"/>
</dbReference>
<name>A0A2A4BAP6_9SPHN</name>
<reference evidence="2 3" key="1">
    <citation type="submission" date="2017-09" db="EMBL/GenBank/DDBJ databases">
        <title>Sphingomonas spermidinifaciens 9NM-10, whole genome shotgun sequence.</title>
        <authorList>
            <person name="Feng G."/>
            <person name="Zhu H."/>
        </authorList>
    </citation>
    <scope>NUCLEOTIDE SEQUENCE [LARGE SCALE GENOMIC DNA]</scope>
    <source>
        <strain evidence="2 3">9NM-10</strain>
    </source>
</reference>
<accession>A0A2A4BAP6</accession>
<dbReference type="Pfam" id="PF05656">
    <property type="entry name" value="DUF805"/>
    <property type="match status" value="1"/>
</dbReference>
<feature type="transmembrane region" description="Helical" evidence="1">
    <location>
        <begin position="91"/>
        <end position="117"/>
    </location>
</feature>
<evidence type="ECO:0000313" key="2">
    <source>
        <dbReference type="EMBL" id="PCD04819.1"/>
    </source>
</evidence>
<dbReference type="PANTHER" id="PTHR34980:SF2">
    <property type="entry name" value="INNER MEMBRANE PROTEIN YHAH-RELATED"/>
    <property type="match status" value="1"/>
</dbReference>
<dbReference type="InterPro" id="IPR008523">
    <property type="entry name" value="DUF805"/>
</dbReference>
<keyword evidence="3" id="KW-1185">Reference proteome</keyword>
<organism evidence="2 3">
    <name type="scientific">Sphingomonas spermidinifaciens</name>
    <dbReference type="NCBI Taxonomy" id="1141889"/>
    <lineage>
        <taxon>Bacteria</taxon>
        <taxon>Pseudomonadati</taxon>
        <taxon>Pseudomonadota</taxon>
        <taxon>Alphaproteobacteria</taxon>
        <taxon>Sphingomonadales</taxon>
        <taxon>Sphingomonadaceae</taxon>
        <taxon>Sphingomonas</taxon>
    </lineage>
</organism>
<protein>
    <submittedName>
        <fullName evidence="2">DUF805 domain-containing protein</fullName>
    </submittedName>
</protein>
<dbReference type="EMBL" id="NWMW01000001">
    <property type="protein sequence ID" value="PCD04819.1"/>
    <property type="molecule type" value="Genomic_DNA"/>
</dbReference>
<proteinExistence type="predicted"/>
<comment type="caution">
    <text evidence="2">The sequence shown here is derived from an EMBL/GenBank/DDBJ whole genome shotgun (WGS) entry which is preliminary data.</text>
</comment>
<keyword evidence="1" id="KW-0472">Membrane</keyword>
<gene>
    <name evidence="2" type="ORF">COC42_09150</name>
</gene>
<dbReference type="GO" id="GO:0005886">
    <property type="term" value="C:plasma membrane"/>
    <property type="evidence" value="ECO:0007669"/>
    <property type="project" value="TreeGrafter"/>
</dbReference>
<keyword evidence="1" id="KW-0812">Transmembrane</keyword>
<dbReference type="AlphaFoldDB" id="A0A2A4BAP6"/>
<evidence type="ECO:0000313" key="3">
    <source>
        <dbReference type="Proteomes" id="UP000218366"/>
    </source>
</evidence>
<keyword evidence="1" id="KW-1133">Transmembrane helix</keyword>
<dbReference type="Proteomes" id="UP000218366">
    <property type="component" value="Unassembled WGS sequence"/>
</dbReference>
<feature type="transmembrane region" description="Helical" evidence="1">
    <location>
        <begin position="23"/>
        <end position="45"/>
    </location>
</feature>
<evidence type="ECO:0000256" key="1">
    <source>
        <dbReference type="SAM" id="Phobius"/>
    </source>
</evidence>
<dbReference type="RefSeq" id="WP_096343206.1">
    <property type="nucleotide sequence ID" value="NZ_NWMW01000001.1"/>
</dbReference>